<evidence type="ECO:0000259" key="7">
    <source>
        <dbReference type="Pfam" id="PF06305"/>
    </source>
</evidence>
<evidence type="ECO:0000256" key="4">
    <source>
        <dbReference type="ARBA" id="ARBA00023136"/>
    </source>
</evidence>
<keyword evidence="4 6" id="KW-0472">Membrane</keyword>
<feature type="transmembrane region" description="Helical" evidence="6">
    <location>
        <begin position="83"/>
        <end position="102"/>
    </location>
</feature>
<accession>A0A4Q7USA5</accession>
<dbReference type="GO" id="GO:0005886">
    <property type="term" value="C:plasma membrane"/>
    <property type="evidence" value="ECO:0007669"/>
    <property type="project" value="InterPro"/>
</dbReference>
<dbReference type="EMBL" id="SHKL01000001">
    <property type="protein sequence ID" value="RZT84757.1"/>
    <property type="molecule type" value="Genomic_DNA"/>
</dbReference>
<dbReference type="OrthoDB" id="3701191at2"/>
<feature type="compositionally biased region" description="Low complexity" evidence="5">
    <location>
        <begin position="21"/>
        <end position="34"/>
    </location>
</feature>
<feature type="domain" description="Lipopolysaccharide assembly protein A" evidence="7">
    <location>
        <begin position="103"/>
        <end position="153"/>
    </location>
</feature>
<evidence type="ECO:0000313" key="9">
    <source>
        <dbReference type="Proteomes" id="UP000291591"/>
    </source>
</evidence>
<evidence type="ECO:0000256" key="6">
    <source>
        <dbReference type="SAM" id="Phobius"/>
    </source>
</evidence>
<gene>
    <name evidence="8" type="ORF">EV383_1611</name>
</gene>
<evidence type="ECO:0000313" key="8">
    <source>
        <dbReference type="EMBL" id="RZT84757.1"/>
    </source>
</evidence>
<keyword evidence="1" id="KW-1003">Cell membrane</keyword>
<comment type="caution">
    <text evidence="8">The sequence shown here is derived from an EMBL/GenBank/DDBJ whole genome shotgun (WGS) entry which is preliminary data.</text>
</comment>
<keyword evidence="3 6" id="KW-1133">Transmembrane helix</keyword>
<keyword evidence="9" id="KW-1185">Reference proteome</keyword>
<evidence type="ECO:0000256" key="2">
    <source>
        <dbReference type="ARBA" id="ARBA00022692"/>
    </source>
</evidence>
<dbReference type="Pfam" id="PF06305">
    <property type="entry name" value="LapA_dom"/>
    <property type="match status" value="1"/>
</dbReference>
<evidence type="ECO:0000256" key="1">
    <source>
        <dbReference type="ARBA" id="ARBA00022475"/>
    </source>
</evidence>
<dbReference type="InterPro" id="IPR010445">
    <property type="entry name" value="LapA_dom"/>
</dbReference>
<evidence type="ECO:0000256" key="3">
    <source>
        <dbReference type="ARBA" id="ARBA00022989"/>
    </source>
</evidence>
<evidence type="ECO:0000256" key="5">
    <source>
        <dbReference type="SAM" id="MobiDB-lite"/>
    </source>
</evidence>
<feature type="region of interest" description="Disordered" evidence="5">
    <location>
        <begin position="1"/>
        <end position="75"/>
    </location>
</feature>
<protein>
    <submittedName>
        <fullName evidence="8">Putative integral membrane protein</fullName>
    </submittedName>
</protein>
<reference evidence="8 9" key="1">
    <citation type="submission" date="2019-02" db="EMBL/GenBank/DDBJ databases">
        <title>Sequencing the genomes of 1000 actinobacteria strains.</title>
        <authorList>
            <person name="Klenk H.-P."/>
        </authorList>
    </citation>
    <scope>NUCLEOTIDE SEQUENCE [LARGE SCALE GENOMIC DNA]</scope>
    <source>
        <strain evidence="8 9">DSM 45779</strain>
    </source>
</reference>
<dbReference type="AlphaFoldDB" id="A0A4Q7USA5"/>
<dbReference type="RefSeq" id="WP_130289316.1">
    <property type="nucleotide sequence ID" value="NZ_SHKL01000001.1"/>
</dbReference>
<dbReference type="Proteomes" id="UP000291591">
    <property type="component" value="Unassembled WGS sequence"/>
</dbReference>
<keyword evidence="2 6" id="KW-0812">Transmembrane</keyword>
<sequence length="155" mass="16154">MKDKRRDSGADDLPAYGRVGPADPTADPATMPAMRVPGSEQATVAVPTGHAGPAEEDQPVGDDTPTVGRPVPPSTTRTRISGLWAGLILSAIVGIFLLVFILQNTDPVRITFLWLDGSLPTGVALLFAAIAGILLVAIPGTARILQLRRVAKRGG</sequence>
<name>A0A4Q7USA5_PSEST</name>
<organism evidence="8 9">
    <name type="scientific">Pseudonocardia sediminis</name>
    <dbReference type="NCBI Taxonomy" id="1397368"/>
    <lineage>
        <taxon>Bacteria</taxon>
        <taxon>Bacillati</taxon>
        <taxon>Actinomycetota</taxon>
        <taxon>Actinomycetes</taxon>
        <taxon>Pseudonocardiales</taxon>
        <taxon>Pseudonocardiaceae</taxon>
        <taxon>Pseudonocardia</taxon>
    </lineage>
</organism>
<feature type="transmembrane region" description="Helical" evidence="6">
    <location>
        <begin position="122"/>
        <end position="145"/>
    </location>
</feature>
<proteinExistence type="predicted"/>